<sequence>MDSPDREFPSINEWLDSHGIDRAYKKDMKETYQREKAEAQLVKRQELCPACAGTGQSYYKGIHCPRCQGTGAITSQKDGIKD</sequence>
<comment type="caution">
    <text evidence="1">The sequence shown here is derived from an EMBL/GenBank/DDBJ whole genome shotgun (WGS) entry which is preliminary data.</text>
</comment>
<protein>
    <recommendedName>
        <fullName evidence="2">Chaperone DnaJ C-terminal domain-containing protein</fullName>
    </recommendedName>
</protein>
<organism evidence="1">
    <name type="scientific">marine sediment metagenome</name>
    <dbReference type="NCBI Taxonomy" id="412755"/>
    <lineage>
        <taxon>unclassified sequences</taxon>
        <taxon>metagenomes</taxon>
        <taxon>ecological metagenomes</taxon>
    </lineage>
</organism>
<name>A0A0F9R127_9ZZZZ</name>
<dbReference type="Gene3D" id="6.20.20.10">
    <property type="match status" value="1"/>
</dbReference>
<evidence type="ECO:0008006" key="2">
    <source>
        <dbReference type="Google" id="ProtNLM"/>
    </source>
</evidence>
<evidence type="ECO:0000313" key="1">
    <source>
        <dbReference type="EMBL" id="KKN11208.1"/>
    </source>
</evidence>
<dbReference type="SUPFAM" id="SSF57938">
    <property type="entry name" value="DnaJ/Hsp40 cysteine-rich domain"/>
    <property type="match status" value="1"/>
</dbReference>
<dbReference type="EMBL" id="LAZR01004160">
    <property type="protein sequence ID" value="KKN11208.1"/>
    <property type="molecule type" value="Genomic_DNA"/>
</dbReference>
<dbReference type="AlphaFoldDB" id="A0A0F9R127"/>
<proteinExistence type="predicted"/>
<accession>A0A0F9R127</accession>
<dbReference type="InterPro" id="IPR036410">
    <property type="entry name" value="HSP_DnaJ_Cys-rich_dom_sf"/>
</dbReference>
<gene>
    <name evidence="1" type="ORF">LCGC14_1028660</name>
</gene>
<reference evidence="1" key="1">
    <citation type="journal article" date="2015" name="Nature">
        <title>Complex archaea that bridge the gap between prokaryotes and eukaryotes.</title>
        <authorList>
            <person name="Spang A."/>
            <person name="Saw J.H."/>
            <person name="Jorgensen S.L."/>
            <person name="Zaremba-Niedzwiedzka K."/>
            <person name="Martijn J."/>
            <person name="Lind A.E."/>
            <person name="van Eijk R."/>
            <person name="Schleper C."/>
            <person name="Guy L."/>
            <person name="Ettema T.J."/>
        </authorList>
    </citation>
    <scope>NUCLEOTIDE SEQUENCE</scope>
</reference>